<dbReference type="EMBL" id="JALPRK010000001">
    <property type="protein sequence ID" value="MCK8485568.1"/>
    <property type="molecule type" value="Genomic_DNA"/>
</dbReference>
<comment type="caution">
    <text evidence="1">The sequence shown here is derived from an EMBL/GenBank/DDBJ whole genome shotgun (WGS) entry which is preliminary data.</text>
</comment>
<organism evidence="1 2">
    <name type="scientific">Paenibacillus mellifer</name>
    <dbReference type="NCBI Taxonomy" id="2937794"/>
    <lineage>
        <taxon>Bacteria</taxon>
        <taxon>Bacillati</taxon>
        <taxon>Bacillota</taxon>
        <taxon>Bacilli</taxon>
        <taxon>Bacillales</taxon>
        <taxon>Paenibacillaceae</taxon>
        <taxon>Paenibacillus</taxon>
    </lineage>
</organism>
<proteinExistence type="predicted"/>
<keyword evidence="2" id="KW-1185">Reference proteome</keyword>
<dbReference type="Proteomes" id="UP001139534">
    <property type="component" value="Unassembled WGS sequence"/>
</dbReference>
<protein>
    <submittedName>
        <fullName evidence="1">Uncharacterized protein</fullName>
    </submittedName>
</protein>
<reference evidence="1" key="1">
    <citation type="submission" date="2022-04" db="EMBL/GenBank/DDBJ databases">
        <authorList>
            <person name="Seo M.-J."/>
        </authorList>
    </citation>
    <scope>NUCLEOTIDE SEQUENCE</scope>
    <source>
        <strain evidence="1">MBLB2552</strain>
    </source>
</reference>
<gene>
    <name evidence="1" type="ORF">M0651_00080</name>
</gene>
<dbReference type="AlphaFoldDB" id="A0A9X2BN21"/>
<dbReference type="RefSeq" id="WP_248549830.1">
    <property type="nucleotide sequence ID" value="NZ_JALPRK010000001.1"/>
</dbReference>
<evidence type="ECO:0000313" key="2">
    <source>
        <dbReference type="Proteomes" id="UP001139534"/>
    </source>
</evidence>
<accession>A0A9X2BN21</accession>
<sequence>MVEGIGHLMEEIREEVDWKAEDIGHALRIPPDLDPIRPSSSQAAEIPFIFQVARSARRFEIVFGFSYIKWCWRPKFGLLFDFSYRF</sequence>
<name>A0A9X2BN21_9BACL</name>
<evidence type="ECO:0000313" key="1">
    <source>
        <dbReference type="EMBL" id="MCK8485568.1"/>
    </source>
</evidence>